<proteinExistence type="predicted"/>
<gene>
    <name evidence="1" type="ORF">FEV51_03130</name>
</gene>
<dbReference type="RefSeq" id="WP_138615784.1">
    <property type="nucleotide sequence ID" value="NZ_VCAO01000001.1"/>
</dbReference>
<name>A0A5S3PBR0_9SPHN</name>
<reference evidence="1 2" key="1">
    <citation type="submission" date="2019-05" db="EMBL/GenBank/DDBJ databases">
        <title>Erythrobacter marisflavi sp. nov., isolated from isolated from water of an estuary environment.</title>
        <authorList>
            <person name="Yoon J.-H."/>
        </authorList>
    </citation>
    <scope>NUCLEOTIDE SEQUENCE [LARGE SCALE GENOMIC DNA]</scope>
    <source>
        <strain evidence="1 2">KEM-5</strain>
    </source>
</reference>
<accession>A0A5S3PBR0</accession>
<dbReference type="Proteomes" id="UP000309668">
    <property type="component" value="Unassembled WGS sequence"/>
</dbReference>
<protein>
    <recommendedName>
        <fullName evidence="3">Type II toxin-antitoxin system RelE/ParE family toxin</fullName>
    </recommendedName>
</protein>
<evidence type="ECO:0000313" key="1">
    <source>
        <dbReference type="EMBL" id="TMM50195.1"/>
    </source>
</evidence>
<dbReference type="OrthoDB" id="7605644at2"/>
<keyword evidence="2" id="KW-1185">Reference proteome</keyword>
<organism evidence="1 2">
    <name type="scientific">Qipengyuania marisflavi</name>
    <dbReference type="NCBI Taxonomy" id="2486356"/>
    <lineage>
        <taxon>Bacteria</taxon>
        <taxon>Pseudomonadati</taxon>
        <taxon>Pseudomonadota</taxon>
        <taxon>Alphaproteobacteria</taxon>
        <taxon>Sphingomonadales</taxon>
        <taxon>Erythrobacteraceae</taxon>
        <taxon>Qipengyuania</taxon>
    </lineage>
</organism>
<dbReference type="EMBL" id="VCAO01000001">
    <property type="protein sequence ID" value="TMM50195.1"/>
    <property type="molecule type" value="Genomic_DNA"/>
</dbReference>
<evidence type="ECO:0000313" key="2">
    <source>
        <dbReference type="Proteomes" id="UP000309668"/>
    </source>
</evidence>
<dbReference type="AlphaFoldDB" id="A0A5S3PBR0"/>
<sequence>MSDSDDFSEIECEFVRDGTEGRVLMSRKIIDEFMALESRKQAQLLSRLQLWGNGVKLTREQFNGNEGRCGGEDDRMLVAVKTNKAMKTRLYGFVRHYREKRTLLLVAMDTAKKQDKANPRILKRAKAEAVSLDERCGEHDEQ</sequence>
<evidence type="ECO:0008006" key="3">
    <source>
        <dbReference type="Google" id="ProtNLM"/>
    </source>
</evidence>
<comment type="caution">
    <text evidence="1">The sequence shown here is derived from an EMBL/GenBank/DDBJ whole genome shotgun (WGS) entry which is preliminary data.</text>
</comment>